<accession>A0A835SFA1</accession>
<reference evidence="2" key="1">
    <citation type="journal article" date="2020" name="bioRxiv">
        <title>Comparative genomics of Chlamydomonas.</title>
        <authorList>
            <person name="Craig R.J."/>
            <person name="Hasan A.R."/>
            <person name="Ness R.W."/>
            <person name="Keightley P.D."/>
        </authorList>
    </citation>
    <scope>NUCLEOTIDE SEQUENCE</scope>
    <source>
        <strain evidence="2">SAG 7.73</strain>
    </source>
</reference>
<sequence length="386" mass="40952">MLGVGRRHRRRALIVGAAVGSAAANRRHGGGGGGGGGSDSSSSDDEKQSKQKHAAPPPAYQPTSAPPPPAGYAPAGYSAPPPQAPASHAPPAANPYAAPSANPYAYGAPAAAPPPVLTPADQKYAVIAARLRGTPGFVEDPAGRECFVPVGDVPSLLYLGAKCHDKSVNISAVITRPDTPLFLDFIVAGKPETEVLRHEAHGEARALAHGQLRAFQEIQLENLPYDTDFSIITLYAFDRKMLSQTNAGAVVSDHGWHGALGFKEAAKTLANIEVDHPEEEIYMAMPGGETMLVVDWDQGNVDIRLAVLAVPSTYTKAFDLFIKGKPVKKFSIMFNPPVAKAGGRLQIARLYELDDLPYGTGFNEIEIHTYEISNTRPYGVKGALHL</sequence>
<gene>
    <name evidence="2" type="ORF">HXX76_016103</name>
</gene>
<feature type="compositionally biased region" description="Pro residues" evidence="1">
    <location>
        <begin position="55"/>
        <end position="71"/>
    </location>
</feature>
<evidence type="ECO:0000256" key="1">
    <source>
        <dbReference type="SAM" id="MobiDB-lite"/>
    </source>
</evidence>
<dbReference type="AlphaFoldDB" id="A0A835SFA1"/>
<dbReference type="OrthoDB" id="419768at2759"/>
<proteinExistence type="predicted"/>
<evidence type="ECO:0000313" key="2">
    <source>
        <dbReference type="EMBL" id="KAG2422343.1"/>
    </source>
</evidence>
<evidence type="ECO:0000313" key="3">
    <source>
        <dbReference type="Proteomes" id="UP000650467"/>
    </source>
</evidence>
<organism evidence="2 3">
    <name type="scientific">Chlamydomonas incerta</name>
    <dbReference type="NCBI Taxonomy" id="51695"/>
    <lineage>
        <taxon>Eukaryota</taxon>
        <taxon>Viridiplantae</taxon>
        <taxon>Chlorophyta</taxon>
        <taxon>core chlorophytes</taxon>
        <taxon>Chlorophyceae</taxon>
        <taxon>CS clade</taxon>
        <taxon>Chlamydomonadales</taxon>
        <taxon>Chlamydomonadaceae</taxon>
        <taxon>Chlamydomonas</taxon>
    </lineage>
</organism>
<name>A0A835SFA1_CHLIN</name>
<dbReference type="EMBL" id="JAEHOC010000112">
    <property type="protein sequence ID" value="KAG2422343.1"/>
    <property type="molecule type" value="Genomic_DNA"/>
</dbReference>
<feature type="region of interest" description="Disordered" evidence="1">
    <location>
        <begin position="17"/>
        <end position="93"/>
    </location>
</feature>
<comment type="caution">
    <text evidence="2">The sequence shown here is derived from an EMBL/GenBank/DDBJ whole genome shotgun (WGS) entry which is preliminary data.</text>
</comment>
<protein>
    <submittedName>
        <fullName evidence="2">Uncharacterized protein</fullName>
    </submittedName>
</protein>
<dbReference type="Proteomes" id="UP000650467">
    <property type="component" value="Unassembled WGS sequence"/>
</dbReference>
<keyword evidence="3" id="KW-1185">Reference proteome</keyword>